<dbReference type="PANTHER" id="PTHR13691">
    <property type="entry name" value="RIBOSOMAL PROTEIN L2"/>
    <property type="match status" value="1"/>
</dbReference>
<dbReference type="FunFam" id="4.10.950.10:FF:000001">
    <property type="entry name" value="50S ribosomal protein L2"/>
    <property type="match status" value="1"/>
</dbReference>
<dbReference type="GO" id="GO:0016740">
    <property type="term" value="F:transferase activity"/>
    <property type="evidence" value="ECO:0007669"/>
    <property type="project" value="InterPro"/>
</dbReference>
<dbReference type="InterPro" id="IPR022666">
    <property type="entry name" value="Ribosomal_uL2_RNA-bd_dom"/>
</dbReference>
<protein>
    <recommendedName>
        <fullName evidence="4 5">Large ribosomal subunit protein uL2</fullName>
    </recommendedName>
</protein>
<dbReference type="Pfam" id="PF00181">
    <property type="entry name" value="Ribosomal_L2_N"/>
    <property type="match status" value="1"/>
</dbReference>
<evidence type="ECO:0000259" key="8">
    <source>
        <dbReference type="SMART" id="SM01383"/>
    </source>
</evidence>
<dbReference type="GO" id="GO:0019843">
    <property type="term" value="F:rRNA binding"/>
    <property type="evidence" value="ECO:0007669"/>
    <property type="project" value="UniProtKB-UniRule"/>
</dbReference>
<dbReference type="InterPro" id="IPR002171">
    <property type="entry name" value="Ribosomal_uL2"/>
</dbReference>
<evidence type="ECO:0000313" key="10">
    <source>
        <dbReference type="Proteomes" id="UP000231086"/>
    </source>
</evidence>
<reference evidence="10" key="1">
    <citation type="submission" date="2017-09" db="EMBL/GenBank/DDBJ databases">
        <title>Depth-based differentiation of microbial function through sediment-hosted aquifers and enrichment of novel symbionts in the deep terrestrial subsurface.</title>
        <authorList>
            <person name="Probst A.J."/>
            <person name="Ladd B."/>
            <person name="Jarett J.K."/>
            <person name="Geller-Mcgrath D.E."/>
            <person name="Sieber C.M.K."/>
            <person name="Emerson J.B."/>
            <person name="Anantharaman K."/>
            <person name="Thomas B.C."/>
            <person name="Malmstrom R."/>
            <person name="Stieglmeier M."/>
            <person name="Klingl A."/>
            <person name="Woyke T."/>
            <person name="Ryan C.M."/>
            <person name="Banfield J.F."/>
        </authorList>
    </citation>
    <scope>NUCLEOTIDE SEQUENCE [LARGE SCALE GENOMIC DNA]</scope>
</reference>
<evidence type="ECO:0000259" key="7">
    <source>
        <dbReference type="SMART" id="SM01382"/>
    </source>
</evidence>
<name>A0A2M8KIU5_9BACT</name>
<keyword evidence="2 5" id="KW-0689">Ribosomal protein</keyword>
<evidence type="ECO:0000256" key="6">
    <source>
        <dbReference type="SAM" id="MobiDB-lite"/>
    </source>
</evidence>
<dbReference type="InterPro" id="IPR022671">
    <property type="entry name" value="Ribosomal_uL2_CS"/>
</dbReference>
<dbReference type="PROSITE" id="PS00467">
    <property type="entry name" value="RIBOSOMAL_L2"/>
    <property type="match status" value="1"/>
</dbReference>
<evidence type="ECO:0000256" key="5">
    <source>
        <dbReference type="HAMAP-Rule" id="MF_01320"/>
    </source>
</evidence>
<dbReference type="Proteomes" id="UP000231086">
    <property type="component" value="Unassembled WGS sequence"/>
</dbReference>
<dbReference type="GO" id="GO:0015934">
    <property type="term" value="C:large ribosomal subunit"/>
    <property type="evidence" value="ECO:0007669"/>
    <property type="project" value="InterPro"/>
</dbReference>
<comment type="subunit">
    <text evidence="5">Part of the 50S ribosomal subunit. Forms a bridge to the 30S subunit in the 70S ribosome.</text>
</comment>
<accession>A0A2M8KIU5</accession>
<keyword evidence="5" id="KW-0699">rRNA-binding</keyword>
<dbReference type="GO" id="GO:0003735">
    <property type="term" value="F:structural constituent of ribosome"/>
    <property type="evidence" value="ECO:0007669"/>
    <property type="project" value="InterPro"/>
</dbReference>
<organism evidence="9 10">
    <name type="scientific">Candidatus Portnoybacteria bacterium CG10_big_fil_rev_8_21_14_0_10_44_7</name>
    <dbReference type="NCBI Taxonomy" id="1974816"/>
    <lineage>
        <taxon>Bacteria</taxon>
        <taxon>Candidatus Portnoyibacteriota</taxon>
    </lineage>
</organism>
<evidence type="ECO:0000256" key="2">
    <source>
        <dbReference type="ARBA" id="ARBA00022980"/>
    </source>
</evidence>
<proteinExistence type="inferred from homology"/>
<dbReference type="EMBL" id="PFEA01000028">
    <property type="protein sequence ID" value="PJE59837.1"/>
    <property type="molecule type" value="Genomic_DNA"/>
</dbReference>
<comment type="function">
    <text evidence="5">One of the primary rRNA binding proteins. Required for association of the 30S and 50S subunits to form the 70S ribosome, for tRNA binding and peptide bond formation. It has been suggested to have peptidyltransferase activity; this is somewhat controversial. Makes several contacts with the 16S rRNA in the 70S ribosome.</text>
</comment>
<comment type="similarity">
    <text evidence="1 5">Belongs to the universal ribosomal protein uL2 family.</text>
</comment>
<dbReference type="AlphaFoldDB" id="A0A2M8KIU5"/>
<dbReference type="SMART" id="SM01383">
    <property type="entry name" value="Ribosomal_L2"/>
    <property type="match status" value="1"/>
</dbReference>
<keyword evidence="3 5" id="KW-0687">Ribonucleoprotein</keyword>
<dbReference type="InterPro" id="IPR014722">
    <property type="entry name" value="Rib_uL2_dom2"/>
</dbReference>
<dbReference type="InterPro" id="IPR008991">
    <property type="entry name" value="Translation_prot_SH3-like_sf"/>
</dbReference>
<dbReference type="FunFam" id="2.40.50.140:FF:000003">
    <property type="entry name" value="50S ribosomal protein L2"/>
    <property type="match status" value="1"/>
</dbReference>
<feature type="domain" description="Large ribosomal subunit protein uL2 RNA-binding" evidence="8">
    <location>
        <begin position="42"/>
        <end position="119"/>
    </location>
</feature>
<dbReference type="Gene3D" id="2.30.30.30">
    <property type="match status" value="1"/>
</dbReference>
<dbReference type="InterPro" id="IPR005880">
    <property type="entry name" value="Ribosomal_uL2_bac/org-type"/>
</dbReference>
<dbReference type="Pfam" id="PF03947">
    <property type="entry name" value="Ribosomal_L2_C"/>
    <property type="match status" value="1"/>
</dbReference>
<dbReference type="Gene3D" id="4.10.950.10">
    <property type="entry name" value="Ribosomal protein L2, domain 3"/>
    <property type="match status" value="1"/>
</dbReference>
<gene>
    <name evidence="5" type="primary">rplB</name>
    <name evidence="9" type="ORF">COU85_01575</name>
</gene>
<evidence type="ECO:0000313" key="9">
    <source>
        <dbReference type="EMBL" id="PJE59837.1"/>
    </source>
</evidence>
<dbReference type="PIRSF" id="PIRSF002158">
    <property type="entry name" value="Ribosomal_L2"/>
    <property type="match status" value="1"/>
</dbReference>
<evidence type="ECO:0000256" key="3">
    <source>
        <dbReference type="ARBA" id="ARBA00023274"/>
    </source>
</evidence>
<dbReference type="InterPro" id="IPR022669">
    <property type="entry name" value="Ribosomal_uL2_C"/>
</dbReference>
<dbReference type="FunFam" id="2.30.30.30:FF:000001">
    <property type="entry name" value="50S ribosomal protein L2"/>
    <property type="match status" value="1"/>
</dbReference>
<evidence type="ECO:0000256" key="4">
    <source>
        <dbReference type="ARBA" id="ARBA00035242"/>
    </source>
</evidence>
<feature type="domain" description="Large ribosomal subunit protein uL2 C-terminal" evidence="7">
    <location>
        <begin position="125"/>
        <end position="255"/>
    </location>
</feature>
<evidence type="ECO:0000256" key="1">
    <source>
        <dbReference type="ARBA" id="ARBA00005636"/>
    </source>
</evidence>
<dbReference type="Gene3D" id="2.40.50.140">
    <property type="entry name" value="Nucleic acid-binding proteins"/>
    <property type="match status" value="1"/>
</dbReference>
<feature type="compositionally biased region" description="Basic residues" evidence="6">
    <location>
        <begin position="260"/>
        <end position="282"/>
    </location>
</feature>
<dbReference type="NCBIfam" id="TIGR01171">
    <property type="entry name" value="rplB_bact"/>
    <property type="match status" value="1"/>
</dbReference>
<comment type="caution">
    <text evidence="9">The sequence shown here is derived from an EMBL/GenBank/DDBJ whole genome shotgun (WGS) entry which is preliminary data.</text>
</comment>
<dbReference type="PANTHER" id="PTHR13691:SF5">
    <property type="entry name" value="LARGE RIBOSOMAL SUBUNIT PROTEIN UL2M"/>
    <property type="match status" value="1"/>
</dbReference>
<feature type="region of interest" description="Disordered" evidence="6">
    <location>
        <begin position="217"/>
        <end position="282"/>
    </location>
</feature>
<dbReference type="InterPro" id="IPR014726">
    <property type="entry name" value="Ribosomal_uL2_dom3"/>
</dbReference>
<dbReference type="SUPFAM" id="SSF50104">
    <property type="entry name" value="Translation proteins SH3-like domain"/>
    <property type="match status" value="1"/>
</dbReference>
<dbReference type="HAMAP" id="MF_01320_B">
    <property type="entry name" value="Ribosomal_uL2_B"/>
    <property type="match status" value="1"/>
</dbReference>
<sequence length="282" mass="31066">MALKRKKPNTPGQRGTILIDYAGLTKKKPEKKLLRKKTRLGGRSGATGRITTRHKGGGAKKKYRVIDFKREKIDIPAKVRALEYDPNRTCFIALLAYTDGEKRYILASEGLQVGAEVISSPRAAVKVGNRLPLKKVPPGTTVHDIELYPQSGSRIVRAAGAGALVMSHDKGYVQLKLPSTEIRLIKETCLATVGAVSNSEHNLEVLGKAGRQRWRGVRPTVRGSAMNPVDHPHGGGEGRSGIGLRRGPKTPWGKQALGVKTRRRKKPSSKFILQRRKKKKRK</sequence>
<dbReference type="SUPFAM" id="SSF50249">
    <property type="entry name" value="Nucleic acid-binding proteins"/>
    <property type="match status" value="1"/>
</dbReference>
<dbReference type="SMART" id="SM01382">
    <property type="entry name" value="Ribosomal_L2_C"/>
    <property type="match status" value="1"/>
</dbReference>
<keyword evidence="5" id="KW-0694">RNA-binding</keyword>
<dbReference type="GO" id="GO:0002181">
    <property type="term" value="P:cytoplasmic translation"/>
    <property type="evidence" value="ECO:0007669"/>
    <property type="project" value="TreeGrafter"/>
</dbReference>
<dbReference type="InterPro" id="IPR012340">
    <property type="entry name" value="NA-bd_OB-fold"/>
</dbReference>